<dbReference type="Gene3D" id="3.90.320.10">
    <property type="match status" value="1"/>
</dbReference>
<evidence type="ECO:0000313" key="3">
    <source>
        <dbReference type="Proteomes" id="UP000222366"/>
    </source>
</evidence>
<accession>A0A2D0K5S6</accession>
<organism evidence="2 3">
    <name type="scientific">Xenorhabdus stockiae</name>
    <dbReference type="NCBI Taxonomy" id="351614"/>
    <lineage>
        <taxon>Bacteria</taxon>
        <taxon>Pseudomonadati</taxon>
        <taxon>Pseudomonadota</taxon>
        <taxon>Gammaproteobacteria</taxon>
        <taxon>Enterobacterales</taxon>
        <taxon>Morganellaceae</taxon>
        <taxon>Xenorhabdus</taxon>
    </lineage>
</organism>
<dbReference type="InterPro" id="IPR051703">
    <property type="entry name" value="NF-kappa-B_Signaling_Reg"/>
</dbReference>
<name>A0A2D0K5S6_9GAMM</name>
<dbReference type="InterPro" id="IPR011604">
    <property type="entry name" value="PDDEXK-like_dom_sf"/>
</dbReference>
<reference evidence="2 3" key="1">
    <citation type="journal article" date="2017" name="Nat. Microbiol.">
        <title>Natural product diversity associated with the nematode symbionts Photorhabdus and Xenorhabdus.</title>
        <authorList>
            <person name="Tobias N.J."/>
            <person name="Wolff H."/>
            <person name="Djahanschiri B."/>
            <person name="Grundmann F."/>
            <person name="Kronenwerth M."/>
            <person name="Shi Y.M."/>
            <person name="Simonyi S."/>
            <person name="Grun P."/>
            <person name="Shapiro-Ilan D."/>
            <person name="Pidot S.J."/>
            <person name="Stinear T.P."/>
            <person name="Ebersberger I."/>
            <person name="Bode H.B."/>
        </authorList>
    </citation>
    <scope>NUCLEOTIDE SEQUENCE [LARGE SCALE GENOMIC DNA]</scope>
    <source>
        <strain evidence="2 3">DSM 17904</strain>
    </source>
</reference>
<evidence type="ECO:0000259" key="1">
    <source>
        <dbReference type="Pfam" id="PF09588"/>
    </source>
</evidence>
<dbReference type="EMBL" id="NJAJ01000097">
    <property type="protein sequence ID" value="PHM58735.1"/>
    <property type="molecule type" value="Genomic_DNA"/>
</dbReference>
<dbReference type="Proteomes" id="UP000222366">
    <property type="component" value="Unassembled WGS sequence"/>
</dbReference>
<sequence length="231" mass="26283">MVSNESILVKTGIDLQKVKQGSFDWHRLRLGVITASNAGKLLSKTKDGKKWTDTKMTYFYTLLGEVCTGNVVEVNAKSLAWGKEYEESARATFEFVTDVDVIEAPILFKDESLRTACSPDGLCSNGFGLELKCPFTTSAFMKFRLGGFEAIKSEYMAQVQYSMWVTGKSQWYFANYDPRMAREGIHYVAVERDEKIMAQFNELVPEFIEKMDESLKEIGFEFGDQWRVNNG</sequence>
<keyword evidence="3" id="KW-1185">Reference proteome</keyword>
<dbReference type="InterPro" id="IPR019080">
    <property type="entry name" value="YqaJ_viral_recombinase"/>
</dbReference>
<dbReference type="PANTHER" id="PTHR46609">
    <property type="entry name" value="EXONUCLEASE, PHAGE-TYPE/RECB, C-TERMINAL DOMAIN-CONTAINING PROTEIN"/>
    <property type="match status" value="1"/>
</dbReference>
<keyword evidence="2" id="KW-0540">Nuclease</keyword>
<dbReference type="CDD" id="cd22343">
    <property type="entry name" value="PDDEXK_lambda_exonuclease-like"/>
    <property type="match status" value="1"/>
</dbReference>
<dbReference type="RefSeq" id="WP_099126269.1">
    <property type="nucleotide sequence ID" value="NZ_CAWNRH010000178.1"/>
</dbReference>
<feature type="domain" description="YqaJ viral recombinase" evidence="1">
    <location>
        <begin position="24"/>
        <end position="168"/>
    </location>
</feature>
<proteinExistence type="predicted"/>
<dbReference type="SUPFAM" id="SSF52980">
    <property type="entry name" value="Restriction endonuclease-like"/>
    <property type="match status" value="1"/>
</dbReference>
<gene>
    <name evidence="2" type="ORF">Xsto_04103</name>
</gene>
<keyword evidence="2" id="KW-0269">Exonuclease</keyword>
<dbReference type="InterPro" id="IPR011335">
    <property type="entry name" value="Restrct_endonuc-II-like"/>
</dbReference>
<comment type="caution">
    <text evidence="2">The sequence shown here is derived from an EMBL/GenBank/DDBJ whole genome shotgun (WGS) entry which is preliminary data.</text>
</comment>
<dbReference type="Pfam" id="PF09588">
    <property type="entry name" value="YqaJ"/>
    <property type="match status" value="1"/>
</dbReference>
<protein>
    <submittedName>
        <fullName evidence="2">Exonuclease</fullName>
    </submittedName>
</protein>
<evidence type="ECO:0000313" key="2">
    <source>
        <dbReference type="EMBL" id="PHM58735.1"/>
    </source>
</evidence>
<dbReference type="PANTHER" id="PTHR46609:SF6">
    <property type="entry name" value="EXONUCLEASE, PHAGE-TYPE_RECB, C-TERMINAL DOMAIN-CONTAINING PROTEIN-RELATED"/>
    <property type="match status" value="1"/>
</dbReference>
<dbReference type="GO" id="GO:0004527">
    <property type="term" value="F:exonuclease activity"/>
    <property type="evidence" value="ECO:0007669"/>
    <property type="project" value="UniProtKB-KW"/>
</dbReference>
<dbReference type="AlphaFoldDB" id="A0A2D0K5S6"/>
<keyword evidence="2" id="KW-0378">Hydrolase</keyword>